<accession>G5IAN6</accession>
<organism evidence="2 3">
    <name type="scientific">Hungatella hathewayi WAL-18680</name>
    <dbReference type="NCBI Taxonomy" id="742737"/>
    <lineage>
        <taxon>Bacteria</taxon>
        <taxon>Bacillati</taxon>
        <taxon>Bacillota</taxon>
        <taxon>Clostridia</taxon>
        <taxon>Lachnospirales</taxon>
        <taxon>Lachnospiraceae</taxon>
        <taxon>Hungatella</taxon>
    </lineage>
</organism>
<reference evidence="2 3" key="1">
    <citation type="submission" date="2011-08" db="EMBL/GenBank/DDBJ databases">
        <title>The Genome Sequence of Clostridium hathewayi WAL-18680.</title>
        <authorList>
            <consortium name="The Broad Institute Genome Sequencing Platform"/>
            <person name="Earl A."/>
            <person name="Ward D."/>
            <person name="Feldgarden M."/>
            <person name="Gevers D."/>
            <person name="Finegold S.M."/>
            <person name="Summanen P.H."/>
            <person name="Molitoris D.R."/>
            <person name="Song M."/>
            <person name="Daigneault M."/>
            <person name="Allen-Vercoe E."/>
            <person name="Young S.K."/>
            <person name="Zeng Q."/>
            <person name="Gargeya S."/>
            <person name="Fitzgerald M."/>
            <person name="Haas B."/>
            <person name="Abouelleil A."/>
            <person name="Alvarado L."/>
            <person name="Arachchi H.M."/>
            <person name="Berlin A."/>
            <person name="Brown A."/>
            <person name="Chapman S.B."/>
            <person name="Chen Z."/>
            <person name="Dunbar C."/>
            <person name="Freedman E."/>
            <person name="Gearin G."/>
            <person name="Gellesch M."/>
            <person name="Goldberg J."/>
            <person name="Griggs A."/>
            <person name="Gujja S."/>
            <person name="Heiman D."/>
            <person name="Howarth C."/>
            <person name="Larson L."/>
            <person name="Lui A."/>
            <person name="MacDonald P.J.P."/>
            <person name="Montmayeur A."/>
            <person name="Murphy C."/>
            <person name="Neiman D."/>
            <person name="Pearson M."/>
            <person name="Priest M."/>
            <person name="Roberts A."/>
            <person name="Saif S."/>
            <person name="Shea T."/>
            <person name="Shenoy N."/>
            <person name="Sisk P."/>
            <person name="Stolte C."/>
            <person name="Sykes S."/>
            <person name="Wortman J."/>
            <person name="Nusbaum C."/>
            <person name="Birren B."/>
        </authorList>
    </citation>
    <scope>NUCLEOTIDE SEQUENCE [LARGE SCALE GENOMIC DNA]</scope>
    <source>
        <strain evidence="2 3">WAL-18680</strain>
    </source>
</reference>
<comment type="caution">
    <text evidence="2">The sequence shown here is derived from an EMBL/GenBank/DDBJ whole genome shotgun (WGS) entry which is preliminary data.</text>
</comment>
<dbReference type="EMBL" id="ADLN01000002">
    <property type="protein sequence ID" value="EHI61485.1"/>
    <property type="molecule type" value="Genomic_DNA"/>
</dbReference>
<dbReference type="InterPro" id="IPR025857">
    <property type="entry name" value="MacB_PCD"/>
</dbReference>
<evidence type="ECO:0000313" key="2">
    <source>
        <dbReference type="EMBL" id="EHI61485.1"/>
    </source>
</evidence>
<keyword evidence="3" id="KW-1185">Reference proteome</keyword>
<dbReference type="HOGENOM" id="CLU_1400813_0_0_9"/>
<feature type="domain" description="MacB-like periplasmic core" evidence="1">
    <location>
        <begin position="76"/>
        <end position="158"/>
    </location>
</feature>
<evidence type="ECO:0000313" key="3">
    <source>
        <dbReference type="Proteomes" id="UP000005384"/>
    </source>
</evidence>
<proteinExistence type="predicted"/>
<gene>
    <name evidence="2" type="ORF">HMPREF9473_00508</name>
</gene>
<dbReference type="OrthoDB" id="1957477at2"/>
<dbReference type="RefSeq" id="WP_006778491.1">
    <property type="nucleotide sequence ID" value="NZ_CP040506.1"/>
</dbReference>
<sequence>MKRFCVKYGMLIVITLSMAAAGWGLAYAMLDADKTVTVDCRGRNIDVEALRRMEEQQKDGYLGLVGIAGWRVEDQSEVTSVSTGKRQRTKVTGVYGPMDMVYPAKILSGSYGLAVERGYCVLSEGLAYELFGDTDIAGEQCRFDGEILTVAGVIEKKEMVLMRPVTEGRMEQLSLEFKSRRNLEKKVKELLGEF</sequence>
<dbReference type="PATRIC" id="fig|742737.3.peg.508"/>
<dbReference type="AlphaFoldDB" id="G5IAN6"/>
<name>G5IAN6_9FIRM</name>
<evidence type="ECO:0000259" key="1">
    <source>
        <dbReference type="Pfam" id="PF12704"/>
    </source>
</evidence>
<dbReference type="Proteomes" id="UP000005384">
    <property type="component" value="Unassembled WGS sequence"/>
</dbReference>
<dbReference type="Pfam" id="PF12704">
    <property type="entry name" value="MacB_PCD"/>
    <property type="match status" value="1"/>
</dbReference>
<protein>
    <recommendedName>
        <fullName evidence="1">MacB-like periplasmic core domain-containing protein</fullName>
    </recommendedName>
</protein>